<evidence type="ECO:0000313" key="4">
    <source>
        <dbReference type="EMBL" id="SLM61769.1"/>
    </source>
</evidence>
<comment type="similarity">
    <text evidence="1">Belongs to the peptidase S13 family.</text>
</comment>
<dbReference type="AlphaFoldDB" id="A0A375A811"/>
<feature type="chain" id="PRO_5017076806" evidence="3">
    <location>
        <begin position="21"/>
        <end position="477"/>
    </location>
</feature>
<protein>
    <submittedName>
        <fullName evidence="4">D-alanyl-D-alanine carboxypeptidase</fullName>
        <ecNumber evidence="4">3.4.16.4</ecNumber>
    </submittedName>
</protein>
<dbReference type="Gene3D" id="3.40.710.10">
    <property type="entry name" value="DD-peptidase/beta-lactamase superfamily"/>
    <property type="match status" value="1"/>
</dbReference>
<dbReference type="Pfam" id="PF02113">
    <property type="entry name" value="Peptidase_S13"/>
    <property type="match status" value="1"/>
</dbReference>
<dbReference type="EMBL" id="LT615367">
    <property type="protein sequence ID" value="SLM61769.1"/>
    <property type="molecule type" value="Genomic_DNA"/>
</dbReference>
<accession>A0A375A811</accession>
<keyword evidence="5" id="KW-1185">Reference proteome</keyword>
<feature type="signal peptide" evidence="3">
    <location>
        <begin position="1"/>
        <end position="20"/>
    </location>
</feature>
<reference evidence="4 5" key="1">
    <citation type="submission" date="2016-09" db="EMBL/GenBank/DDBJ databases">
        <authorList>
            <person name="Reverchon S."/>
            <person name="Nasser W."/>
            <person name="Leonard S."/>
            <person name="Brochier C."/>
            <person name="Duprey A."/>
        </authorList>
    </citation>
    <scope>NUCLEOTIDE SEQUENCE [LARGE SCALE GENOMIC DNA]</scope>
    <source>
        <strain evidence="4 5">174/2</strain>
    </source>
</reference>
<evidence type="ECO:0000256" key="1">
    <source>
        <dbReference type="ARBA" id="ARBA00006096"/>
    </source>
</evidence>
<dbReference type="KEGG" id="daq:DAQ1742_00684"/>
<evidence type="ECO:0000256" key="2">
    <source>
        <dbReference type="ARBA" id="ARBA00022801"/>
    </source>
</evidence>
<keyword evidence="2 4" id="KW-0378">Hydrolase</keyword>
<dbReference type="EC" id="3.4.16.4" evidence="4"/>
<dbReference type="PANTHER" id="PTHR30023:SF0">
    <property type="entry name" value="PENICILLIN-SENSITIVE CARBOXYPEPTIDASE A"/>
    <property type="match status" value="1"/>
</dbReference>
<keyword evidence="4" id="KW-0121">Carboxypeptidase</keyword>
<gene>
    <name evidence="4" type="primary">dacB</name>
    <name evidence="4" type="ORF">DAQ1742_00684</name>
</gene>
<dbReference type="Gene3D" id="3.50.80.20">
    <property type="entry name" value="D-Ala-D-Ala carboxypeptidase C, peptidase S13"/>
    <property type="match status" value="1"/>
</dbReference>
<dbReference type="PRINTS" id="PR00922">
    <property type="entry name" value="DADACBPTASE3"/>
</dbReference>
<name>A0A375A811_9GAMM</name>
<proteinExistence type="inferred from homology"/>
<dbReference type="NCBIfam" id="NF008322">
    <property type="entry name" value="PRK11113.1"/>
    <property type="match status" value="1"/>
</dbReference>
<dbReference type="GO" id="GO:0009002">
    <property type="term" value="F:serine-type D-Ala-D-Ala carboxypeptidase activity"/>
    <property type="evidence" value="ECO:0007669"/>
    <property type="project" value="UniProtKB-EC"/>
</dbReference>
<dbReference type="NCBIfam" id="TIGR00666">
    <property type="entry name" value="PBP4"/>
    <property type="match status" value="1"/>
</dbReference>
<evidence type="ECO:0000256" key="3">
    <source>
        <dbReference type="SAM" id="SignalP"/>
    </source>
</evidence>
<dbReference type="PANTHER" id="PTHR30023">
    <property type="entry name" value="D-ALANYL-D-ALANINE CARBOXYPEPTIDASE"/>
    <property type="match status" value="1"/>
</dbReference>
<dbReference type="SUPFAM" id="SSF56601">
    <property type="entry name" value="beta-lactamase/transpeptidase-like"/>
    <property type="match status" value="1"/>
</dbReference>
<dbReference type="GO" id="GO:0006508">
    <property type="term" value="P:proteolysis"/>
    <property type="evidence" value="ECO:0007669"/>
    <property type="project" value="InterPro"/>
</dbReference>
<dbReference type="InterPro" id="IPR000667">
    <property type="entry name" value="Peptidase_S13"/>
</dbReference>
<keyword evidence="4" id="KW-0645">Protease</keyword>
<organism evidence="4 5">
    <name type="scientific">Dickeya aquatica</name>
    <dbReference type="NCBI Taxonomy" id="1401087"/>
    <lineage>
        <taxon>Bacteria</taxon>
        <taxon>Pseudomonadati</taxon>
        <taxon>Pseudomonadota</taxon>
        <taxon>Gammaproteobacteria</taxon>
        <taxon>Enterobacterales</taxon>
        <taxon>Pectobacteriaceae</taxon>
        <taxon>Dickeya</taxon>
    </lineage>
</organism>
<dbReference type="InterPro" id="IPR012338">
    <property type="entry name" value="Beta-lactam/transpept-like"/>
</dbReference>
<dbReference type="Proteomes" id="UP000294820">
    <property type="component" value="Chromosome 1"/>
</dbReference>
<dbReference type="RefSeq" id="WP_035339781.1">
    <property type="nucleotide sequence ID" value="NZ_LT615367.1"/>
</dbReference>
<dbReference type="GO" id="GO:0000270">
    <property type="term" value="P:peptidoglycan metabolic process"/>
    <property type="evidence" value="ECO:0007669"/>
    <property type="project" value="TreeGrafter"/>
</dbReference>
<keyword evidence="3" id="KW-0732">Signal</keyword>
<evidence type="ECO:0000313" key="5">
    <source>
        <dbReference type="Proteomes" id="UP000294820"/>
    </source>
</evidence>
<sequence length="477" mass="52038">MRFLSILTGFLCAIALNVAAAPIDEYTKYLPDGANLALIAQKVGASAPAIDYHSQQMALPASTQKVITALAALLQLGPDYRFVTTMESHGSVSNGVLRGNLIVRFSGDPSLKRQQIRNMVQELKKRGLREINGDVLIDTSVFSSHDKAPGWPWNDMTQCFSAPPAAAIVDKNCFSISLYSAPKAGENAFIRVASYYPVHMFSEVRTLAKGSPDAPYCELDVVPGELNRFTVTGCLTQRAEPLPLAFAVQDGASYAGAIVKDELQQAEIHLTGSLRRQSLPGTAGTVLTQTQSEPLHDLLTTMLKKSDNMIADTVFRTIGHERFKVPGTWRAGSDAVRQILRQKAGIDLGNTIIVDGSGLSRHNLIAPATMMQVLQYIAQHDTELNYIKMLPLAGYDGTLRYRGGLHEAGLDGKVSAKTGALQGVYNLAGFITTASGQRMAFVQYLSGYAVPPEDQKERRIPLVRFESRVYKDIYQNN</sequence>